<feature type="region of interest" description="Disordered" evidence="1">
    <location>
        <begin position="108"/>
        <end position="147"/>
    </location>
</feature>
<dbReference type="AlphaFoldDB" id="A0A2H3CGJ8"/>
<sequence>MTAESRSSTQIPSKNTHSPFTTPTHKRVPFADATNTNTVQLVVETCSLSFSASPVSLTSLLNGRDDPRFPVLPQTHTLGFDYGLNTLDDFLNTITNDELELGSDSLATHHSPASVDPRGCVLNTASPNSPLPPSRCSPNPDLDGERSITPAALHATSGKAIEPTSWAAKNPTHPLAPTRVHREVASRHFPVTEVSSVAVKKRLVREKKEAFANDLTESMEEHLERLEEISSKHGKKFKDVLCITGSAGRYKNHRAVSDLQAKILYQTKENNEGRLFIISESKDCTDTANVQESQ</sequence>
<proteinExistence type="predicted"/>
<feature type="region of interest" description="Disordered" evidence="1">
    <location>
        <begin position="1"/>
        <end position="31"/>
    </location>
</feature>
<dbReference type="InParanoid" id="A0A2H3CGJ8"/>
<feature type="compositionally biased region" description="Polar residues" evidence="1">
    <location>
        <begin position="1"/>
        <end position="23"/>
    </location>
</feature>
<protein>
    <submittedName>
        <fullName evidence="2">Uncharacterized protein</fullName>
    </submittedName>
</protein>
<dbReference type="OMA" id="GMEEHRE"/>
<organism evidence="2 3">
    <name type="scientific">Armillaria gallica</name>
    <name type="common">Bulbous honey fungus</name>
    <name type="synonym">Armillaria bulbosa</name>
    <dbReference type="NCBI Taxonomy" id="47427"/>
    <lineage>
        <taxon>Eukaryota</taxon>
        <taxon>Fungi</taxon>
        <taxon>Dikarya</taxon>
        <taxon>Basidiomycota</taxon>
        <taxon>Agaricomycotina</taxon>
        <taxon>Agaricomycetes</taxon>
        <taxon>Agaricomycetidae</taxon>
        <taxon>Agaricales</taxon>
        <taxon>Marasmiineae</taxon>
        <taxon>Physalacriaceae</taxon>
        <taxon>Armillaria</taxon>
    </lineage>
</organism>
<evidence type="ECO:0000313" key="2">
    <source>
        <dbReference type="EMBL" id="PBK80464.1"/>
    </source>
</evidence>
<evidence type="ECO:0000256" key="1">
    <source>
        <dbReference type="SAM" id="MobiDB-lite"/>
    </source>
</evidence>
<reference evidence="3" key="1">
    <citation type="journal article" date="2017" name="Nat. Ecol. Evol.">
        <title>Genome expansion and lineage-specific genetic innovations in the forest pathogenic fungi Armillaria.</title>
        <authorList>
            <person name="Sipos G."/>
            <person name="Prasanna A.N."/>
            <person name="Walter M.C."/>
            <person name="O'Connor E."/>
            <person name="Balint B."/>
            <person name="Krizsan K."/>
            <person name="Kiss B."/>
            <person name="Hess J."/>
            <person name="Varga T."/>
            <person name="Slot J."/>
            <person name="Riley R."/>
            <person name="Boka B."/>
            <person name="Rigling D."/>
            <person name="Barry K."/>
            <person name="Lee J."/>
            <person name="Mihaltcheva S."/>
            <person name="LaButti K."/>
            <person name="Lipzen A."/>
            <person name="Waldron R."/>
            <person name="Moloney N.M."/>
            <person name="Sperisen C."/>
            <person name="Kredics L."/>
            <person name="Vagvoelgyi C."/>
            <person name="Patrignani A."/>
            <person name="Fitzpatrick D."/>
            <person name="Nagy I."/>
            <person name="Doyle S."/>
            <person name="Anderson J.B."/>
            <person name="Grigoriev I.V."/>
            <person name="Gueldener U."/>
            <person name="Muensterkoetter M."/>
            <person name="Nagy L.G."/>
        </authorList>
    </citation>
    <scope>NUCLEOTIDE SEQUENCE [LARGE SCALE GENOMIC DNA]</scope>
    <source>
        <strain evidence="3">Ar21-2</strain>
    </source>
</reference>
<dbReference type="EMBL" id="KZ293745">
    <property type="protein sequence ID" value="PBK80464.1"/>
    <property type="molecule type" value="Genomic_DNA"/>
</dbReference>
<evidence type="ECO:0000313" key="3">
    <source>
        <dbReference type="Proteomes" id="UP000217790"/>
    </source>
</evidence>
<accession>A0A2H3CGJ8</accession>
<dbReference type="Proteomes" id="UP000217790">
    <property type="component" value="Unassembled WGS sequence"/>
</dbReference>
<name>A0A2H3CGJ8_ARMGA</name>
<gene>
    <name evidence="2" type="ORF">ARMGADRAFT_1092246</name>
</gene>
<keyword evidence="3" id="KW-1185">Reference proteome</keyword>